<dbReference type="EMBL" id="BARV01020780">
    <property type="protein sequence ID" value="GAI30927.1"/>
    <property type="molecule type" value="Genomic_DNA"/>
</dbReference>
<dbReference type="InterPro" id="IPR013783">
    <property type="entry name" value="Ig-like_fold"/>
</dbReference>
<sequence length="92" mass="10813">DDVSYYVEWGDGLVEEWTEYYESGGEFTVSHTWDDKGTYTIRVKAKDIHDVESDWATLKVNMPKNKTINPFPLRFLEKYPDIFPILQHLLGL</sequence>
<dbReference type="CDD" id="cd00146">
    <property type="entry name" value="PKD"/>
    <property type="match status" value="1"/>
</dbReference>
<proteinExistence type="predicted"/>
<dbReference type="Gene3D" id="2.60.40.10">
    <property type="entry name" value="Immunoglobulins"/>
    <property type="match status" value="1"/>
</dbReference>
<dbReference type="AlphaFoldDB" id="X1MGZ4"/>
<organism evidence="2">
    <name type="scientific">marine sediment metagenome</name>
    <dbReference type="NCBI Taxonomy" id="412755"/>
    <lineage>
        <taxon>unclassified sequences</taxon>
        <taxon>metagenomes</taxon>
        <taxon>ecological metagenomes</taxon>
    </lineage>
</organism>
<name>X1MGZ4_9ZZZZ</name>
<evidence type="ECO:0000313" key="2">
    <source>
        <dbReference type="EMBL" id="GAI30927.1"/>
    </source>
</evidence>
<evidence type="ECO:0000259" key="1">
    <source>
        <dbReference type="PROSITE" id="PS50093"/>
    </source>
</evidence>
<comment type="caution">
    <text evidence="2">The sequence shown here is derived from an EMBL/GenBank/DDBJ whole genome shotgun (WGS) entry which is preliminary data.</text>
</comment>
<feature type="non-terminal residue" evidence="2">
    <location>
        <position position="1"/>
    </location>
</feature>
<protein>
    <recommendedName>
        <fullName evidence="1">PKD domain-containing protein</fullName>
    </recommendedName>
</protein>
<dbReference type="InterPro" id="IPR000601">
    <property type="entry name" value="PKD_dom"/>
</dbReference>
<accession>X1MGZ4</accession>
<gene>
    <name evidence="2" type="ORF">S06H3_34593</name>
</gene>
<feature type="domain" description="PKD" evidence="1">
    <location>
        <begin position="1"/>
        <end position="47"/>
    </location>
</feature>
<reference evidence="2" key="1">
    <citation type="journal article" date="2014" name="Front. Microbiol.">
        <title>High frequency of phylogenetically diverse reductive dehalogenase-homologous genes in deep subseafloor sedimentary metagenomes.</title>
        <authorList>
            <person name="Kawai M."/>
            <person name="Futagami T."/>
            <person name="Toyoda A."/>
            <person name="Takaki Y."/>
            <person name="Nishi S."/>
            <person name="Hori S."/>
            <person name="Arai W."/>
            <person name="Tsubouchi T."/>
            <person name="Morono Y."/>
            <person name="Uchiyama I."/>
            <person name="Ito T."/>
            <person name="Fujiyama A."/>
            <person name="Inagaki F."/>
            <person name="Takami H."/>
        </authorList>
    </citation>
    <scope>NUCLEOTIDE SEQUENCE</scope>
    <source>
        <strain evidence="2">Expedition CK06-06</strain>
    </source>
</reference>
<dbReference type="SUPFAM" id="SSF49299">
    <property type="entry name" value="PKD domain"/>
    <property type="match status" value="1"/>
</dbReference>
<dbReference type="PROSITE" id="PS50093">
    <property type="entry name" value="PKD"/>
    <property type="match status" value="1"/>
</dbReference>
<dbReference type="InterPro" id="IPR035986">
    <property type="entry name" value="PKD_dom_sf"/>
</dbReference>